<dbReference type="Pfam" id="PF19776">
    <property type="entry name" value="DUF6262"/>
    <property type="match status" value="1"/>
</dbReference>
<accession>A0A1H1WMW9</accession>
<evidence type="ECO:0008006" key="4">
    <source>
        <dbReference type="Google" id="ProtNLM"/>
    </source>
</evidence>
<gene>
    <name evidence="2" type="ORF">SAMN04489716_2143</name>
</gene>
<evidence type="ECO:0000256" key="1">
    <source>
        <dbReference type="SAM" id="Coils"/>
    </source>
</evidence>
<dbReference type="Proteomes" id="UP000198688">
    <property type="component" value="Chromosome I"/>
</dbReference>
<proteinExistence type="predicted"/>
<keyword evidence="1" id="KW-0175">Coiled coil</keyword>
<evidence type="ECO:0000313" key="2">
    <source>
        <dbReference type="EMBL" id="SDS97706.1"/>
    </source>
</evidence>
<sequence>MSDRTPAEVLLQARRRDSQAKRGKVLATLDDMFRRGDPVSFTAVAKRAGVSHWLVYADGVREHIDAARTQQDRKPHRDQQTGLAPSTASLNTDLELTRTDNSKLRAERDQLKAALRRRLGEQLNQLSNQSLVDRVDELAEHNQRLAAEADRLRTDNDTLRQRLAEAEEDLTGVRAALRRMMHHKNTADPAG</sequence>
<organism evidence="2 3">
    <name type="scientific">Actinoplanes derwentensis</name>
    <dbReference type="NCBI Taxonomy" id="113562"/>
    <lineage>
        <taxon>Bacteria</taxon>
        <taxon>Bacillati</taxon>
        <taxon>Actinomycetota</taxon>
        <taxon>Actinomycetes</taxon>
        <taxon>Micromonosporales</taxon>
        <taxon>Micromonosporaceae</taxon>
        <taxon>Actinoplanes</taxon>
    </lineage>
</organism>
<protein>
    <recommendedName>
        <fullName evidence="4">Replication region DNA-binding N-term</fullName>
    </recommendedName>
</protein>
<keyword evidence="3" id="KW-1185">Reference proteome</keyword>
<name>A0A1H1WMW9_9ACTN</name>
<reference evidence="2 3" key="1">
    <citation type="submission" date="2016-10" db="EMBL/GenBank/DDBJ databases">
        <authorList>
            <person name="de Groot N.N."/>
        </authorList>
    </citation>
    <scope>NUCLEOTIDE SEQUENCE [LARGE SCALE GENOMIC DNA]</scope>
    <source>
        <strain evidence="2 3">DSM 43941</strain>
    </source>
</reference>
<dbReference type="EMBL" id="LT629758">
    <property type="protein sequence ID" value="SDS97706.1"/>
    <property type="molecule type" value="Genomic_DNA"/>
</dbReference>
<dbReference type="InterPro" id="IPR046229">
    <property type="entry name" value="TnpC-like"/>
</dbReference>
<feature type="coiled-coil region" evidence="1">
    <location>
        <begin position="94"/>
        <end position="176"/>
    </location>
</feature>
<dbReference type="OrthoDB" id="4948751at2"/>
<dbReference type="AlphaFoldDB" id="A0A1H1WMW9"/>
<evidence type="ECO:0000313" key="3">
    <source>
        <dbReference type="Proteomes" id="UP000198688"/>
    </source>
</evidence>
<dbReference type="RefSeq" id="WP_092543856.1">
    <property type="nucleotide sequence ID" value="NZ_BOMJ01000044.1"/>
</dbReference>